<keyword evidence="3" id="KW-1185">Reference proteome</keyword>
<keyword evidence="1" id="KW-0812">Transmembrane</keyword>
<gene>
    <name evidence="2" type="ORF">GD627_03195</name>
</gene>
<dbReference type="Proteomes" id="UP000326852">
    <property type="component" value="Unassembled WGS sequence"/>
</dbReference>
<organism evidence="2 3">
    <name type="scientific">Arthrobacter yangruifuii</name>
    <dbReference type="NCBI Taxonomy" id="2606616"/>
    <lineage>
        <taxon>Bacteria</taxon>
        <taxon>Bacillati</taxon>
        <taxon>Actinomycetota</taxon>
        <taxon>Actinomycetes</taxon>
        <taxon>Micrococcales</taxon>
        <taxon>Micrococcaceae</taxon>
        <taxon>Arthrobacter</taxon>
    </lineage>
</organism>
<evidence type="ECO:0000256" key="1">
    <source>
        <dbReference type="SAM" id="Phobius"/>
    </source>
</evidence>
<accession>A0A5N6MVE0</accession>
<comment type="caution">
    <text evidence="2">The sequence shown here is derived from an EMBL/GenBank/DDBJ whole genome shotgun (WGS) entry which is preliminary data.</text>
</comment>
<evidence type="ECO:0000313" key="2">
    <source>
        <dbReference type="EMBL" id="KAD4060088.1"/>
    </source>
</evidence>
<dbReference type="RefSeq" id="WP_152271320.1">
    <property type="nucleotide sequence ID" value="NZ_VTFX01000001.1"/>
</dbReference>
<feature type="transmembrane region" description="Helical" evidence="1">
    <location>
        <begin position="12"/>
        <end position="32"/>
    </location>
</feature>
<keyword evidence="1" id="KW-0472">Membrane</keyword>
<dbReference type="AlphaFoldDB" id="A0A5N6MVE0"/>
<keyword evidence="1" id="KW-1133">Transmembrane helix</keyword>
<evidence type="ECO:0000313" key="3">
    <source>
        <dbReference type="Proteomes" id="UP000326852"/>
    </source>
</evidence>
<sequence>MQGTSSVIKAVAAWLLALMLTVAAAVVVIYFVNAKAYGPDRHVESYLQKLADGEGGQALGLLNAQVPDANAALLDGDALRASVKGLQVRSIGAAEDVGGGRVEVAVDYAYGSAEETARFVLENTGKRWFFFDTWDFVPSALPTVQVSAPSLREAALNGVRVTLPEGANTFAAFPLSRVAASYQSQYLAAPEQVTLVTAEGNPRLALEPEATKELVAKIDAGIREFLDSCTAADRLAPPGCPFYHLTNNRVEQPIRWSIADYPEVELTQAEGRWVLSPLRGTARVTATQVDLFTGDKSPLVAEEPFTFTASLRVDGDNVMLSPQVE</sequence>
<proteinExistence type="predicted"/>
<dbReference type="EMBL" id="VTFX01000001">
    <property type="protein sequence ID" value="KAD4060088.1"/>
    <property type="molecule type" value="Genomic_DNA"/>
</dbReference>
<protein>
    <submittedName>
        <fullName evidence="2">Uncharacterized protein</fullName>
    </submittedName>
</protein>
<name>A0A5N6MVE0_9MICC</name>
<reference evidence="2 3" key="1">
    <citation type="submission" date="2019-08" db="EMBL/GenBank/DDBJ databases">
        <title>Arthrobacter sp. nov., isolated from plateau pika and Tibetan wild ass.</title>
        <authorList>
            <person name="Ge Y."/>
        </authorList>
    </citation>
    <scope>NUCLEOTIDE SEQUENCE [LARGE SCALE GENOMIC DNA]</scope>
    <source>
        <strain evidence="2 3">785</strain>
    </source>
</reference>